<name>A0A382UAE5_9ZZZZ</name>
<sequence length="64" mass="6904">MAVLLLTGLQLTADDDPGKFLALTIQKLEKGIDPPRSILVWALGNTALDSLDDDTSIRKALANR</sequence>
<evidence type="ECO:0000313" key="1">
    <source>
        <dbReference type="EMBL" id="SVD31274.1"/>
    </source>
</evidence>
<dbReference type="AlphaFoldDB" id="A0A382UAE5"/>
<feature type="non-terminal residue" evidence="1">
    <location>
        <position position="64"/>
    </location>
</feature>
<proteinExistence type="predicted"/>
<gene>
    <name evidence="1" type="ORF">METZ01_LOCUS384128</name>
</gene>
<accession>A0A382UAE5</accession>
<protein>
    <submittedName>
        <fullName evidence="1">Uncharacterized protein</fullName>
    </submittedName>
</protein>
<reference evidence="1" key="1">
    <citation type="submission" date="2018-05" db="EMBL/GenBank/DDBJ databases">
        <authorList>
            <person name="Lanie J.A."/>
            <person name="Ng W.-L."/>
            <person name="Kazmierczak K.M."/>
            <person name="Andrzejewski T.M."/>
            <person name="Davidsen T.M."/>
            <person name="Wayne K.J."/>
            <person name="Tettelin H."/>
            <person name="Glass J.I."/>
            <person name="Rusch D."/>
            <person name="Podicherti R."/>
            <person name="Tsui H.-C.T."/>
            <person name="Winkler M.E."/>
        </authorList>
    </citation>
    <scope>NUCLEOTIDE SEQUENCE</scope>
</reference>
<dbReference type="EMBL" id="UINC01142749">
    <property type="protein sequence ID" value="SVD31274.1"/>
    <property type="molecule type" value="Genomic_DNA"/>
</dbReference>
<organism evidence="1">
    <name type="scientific">marine metagenome</name>
    <dbReference type="NCBI Taxonomy" id="408172"/>
    <lineage>
        <taxon>unclassified sequences</taxon>
        <taxon>metagenomes</taxon>
        <taxon>ecological metagenomes</taxon>
    </lineage>
</organism>